<keyword evidence="1 4" id="KW-0812">Transmembrane</keyword>
<comment type="similarity">
    <text evidence="4">Belongs to the copper transporter (Ctr) (TC 1.A.56) family. SLC31A subfamily.</text>
</comment>
<protein>
    <recommendedName>
        <fullName evidence="4">Copper transport protein</fullName>
    </recommendedName>
</protein>
<evidence type="ECO:0000256" key="1">
    <source>
        <dbReference type="ARBA" id="ARBA00022692"/>
    </source>
</evidence>
<sequence length="202" mass="22020">MMDMDMDMSSTMSMATTTGMTMSTSTSMSSMDMGSGSSMMGMSDMMMTFFTSFKTPLFSETWTPTSKGQYAGTCIFLIVLAVILRVLLVIRPLLEGRVFTDNSGHPMLDSLDEKDIQTAKPPSGLALTLLEVGSRWRRWRINPAAGRATYEVVVAGVAYLLMLGVMTMNVGYFMSILAGIWLGTFIMGSVAAESSWQHAQGC</sequence>
<keyword evidence="2 4" id="KW-1133">Transmembrane helix</keyword>
<keyword evidence="4" id="KW-0406">Ion transport</keyword>
<evidence type="ECO:0000256" key="4">
    <source>
        <dbReference type="RuleBase" id="RU367022"/>
    </source>
</evidence>
<organism evidence="5 6">
    <name type="scientific">Penicillium cosmopolitanum</name>
    <dbReference type="NCBI Taxonomy" id="1131564"/>
    <lineage>
        <taxon>Eukaryota</taxon>
        <taxon>Fungi</taxon>
        <taxon>Dikarya</taxon>
        <taxon>Ascomycota</taxon>
        <taxon>Pezizomycotina</taxon>
        <taxon>Eurotiomycetes</taxon>
        <taxon>Eurotiomycetidae</taxon>
        <taxon>Eurotiales</taxon>
        <taxon>Aspergillaceae</taxon>
        <taxon>Penicillium</taxon>
    </lineage>
</organism>
<dbReference type="OrthoDB" id="73901at2759"/>
<evidence type="ECO:0000313" key="5">
    <source>
        <dbReference type="EMBL" id="KAJ5387769.1"/>
    </source>
</evidence>
<dbReference type="GO" id="GO:0005375">
    <property type="term" value="F:copper ion transmembrane transporter activity"/>
    <property type="evidence" value="ECO:0007669"/>
    <property type="project" value="UniProtKB-UniRule"/>
</dbReference>
<dbReference type="EMBL" id="JAPZBU010000009">
    <property type="protein sequence ID" value="KAJ5387769.1"/>
    <property type="molecule type" value="Genomic_DNA"/>
</dbReference>
<keyword evidence="4" id="KW-0187">Copper transport</keyword>
<dbReference type="PANTHER" id="PTHR12483:SF120">
    <property type="entry name" value="HIGH-AFFINITY COPPER TRANSPORTER CTRA2"/>
    <property type="match status" value="1"/>
</dbReference>
<evidence type="ECO:0000256" key="2">
    <source>
        <dbReference type="ARBA" id="ARBA00022989"/>
    </source>
</evidence>
<reference evidence="5" key="1">
    <citation type="submission" date="2022-12" db="EMBL/GenBank/DDBJ databases">
        <authorList>
            <person name="Petersen C."/>
        </authorList>
    </citation>
    <scope>NUCLEOTIDE SEQUENCE</scope>
    <source>
        <strain evidence="5">IBT 29677</strain>
    </source>
</reference>
<proteinExistence type="inferred from homology"/>
<keyword evidence="4" id="KW-0813">Transport</keyword>
<comment type="caution">
    <text evidence="5">The sequence shown here is derived from an EMBL/GenBank/DDBJ whole genome shotgun (WGS) entry which is preliminary data.</text>
</comment>
<feature type="transmembrane region" description="Helical" evidence="4">
    <location>
        <begin position="148"/>
        <end position="166"/>
    </location>
</feature>
<accession>A0A9X0B4E6</accession>
<dbReference type="Pfam" id="PF04145">
    <property type="entry name" value="Ctr"/>
    <property type="match status" value="1"/>
</dbReference>
<keyword evidence="3 4" id="KW-0472">Membrane</keyword>
<evidence type="ECO:0000256" key="3">
    <source>
        <dbReference type="ARBA" id="ARBA00023136"/>
    </source>
</evidence>
<feature type="transmembrane region" description="Helical" evidence="4">
    <location>
        <begin position="172"/>
        <end position="192"/>
    </location>
</feature>
<dbReference type="GO" id="GO:0005886">
    <property type="term" value="C:plasma membrane"/>
    <property type="evidence" value="ECO:0007669"/>
    <property type="project" value="TreeGrafter"/>
</dbReference>
<comment type="subcellular location">
    <subcellularLocation>
        <location evidence="4">Membrane</location>
        <topology evidence="4">Multi-pass membrane protein</topology>
    </subcellularLocation>
</comment>
<evidence type="ECO:0000313" key="6">
    <source>
        <dbReference type="Proteomes" id="UP001147747"/>
    </source>
</evidence>
<keyword evidence="4" id="KW-0186">Copper</keyword>
<keyword evidence="6" id="KW-1185">Reference proteome</keyword>
<reference evidence="5" key="2">
    <citation type="journal article" date="2023" name="IMA Fungus">
        <title>Comparative genomic study of the Penicillium genus elucidates a diverse pangenome and 15 lateral gene transfer events.</title>
        <authorList>
            <person name="Petersen C."/>
            <person name="Sorensen T."/>
            <person name="Nielsen M.R."/>
            <person name="Sondergaard T.E."/>
            <person name="Sorensen J.L."/>
            <person name="Fitzpatrick D.A."/>
            <person name="Frisvad J.C."/>
            <person name="Nielsen K.L."/>
        </authorList>
    </citation>
    <scope>NUCLEOTIDE SEQUENCE</scope>
    <source>
        <strain evidence="5">IBT 29677</strain>
    </source>
</reference>
<dbReference type="AlphaFoldDB" id="A0A9X0B4E6"/>
<dbReference type="PANTHER" id="PTHR12483">
    <property type="entry name" value="SOLUTE CARRIER FAMILY 31 COPPER TRANSPORTERS"/>
    <property type="match status" value="1"/>
</dbReference>
<dbReference type="InterPro" id="IPR007274">
    <property type="entry name" value="Cop_transporter"/>
</dbReference>
<dbReference type="GeneID" id="81373927"/>
<gene>
    <name evidence="5" type="ORF">N7509_010310</name>
</gene>
<dbReference type="Proteomes" id="UP001147747">
    <property type="component" value="Unassembled WGS sequence"/>
</dbReference>
<feature type="transmembrane region" description="Helical" evidence="4">
    <location>
        <begin position="69"/>
        <end position="90"/>
    </location>
</feature>
<name>A0A9X0B4E6_9EURO</name>
<dbReference type="RefSeq" id="XP_056485567.1">
    <property type="nucleotide sequence ID" value="XM_056634947.1"/>
</dbReference>